<comment type="caution">
    <text evidence="2">The sequence shown here is derived from an EMBL/GenBank/DDBJ whole genome shotgun (WGS) entry which is preliminary data.</text>
</comment>
<organism evidence="2 3">
    <name type="scientific">Diploscapter pachys</name>
    <dbReference type="NCBI Taxonomy" id="2018661"/>
    <lineage>
        <taxon>Eukaryota</taxon>
        <taxon>Metazoa</taxon>
        <taxon>Ecdysozoa</taxon>
        <taxon>Nematoda</taxon>
        <taxon>Chromadorea</taxon>
        <taxon>Rhabditida</taxon>
        <taxon>Rhabditina</taxon>
        <taxon>Rhabditomorpha</taxon>
        <taxon>Rhabditoidea</taxon>
        <taxon>Rhabditidae</taxon>
        <taxon>Diploscapter</taxon>
    </lineage>
</organism>
<gene>
    <name evidence="2" type="ORF">WR25_26918</name>
</gene>
<evidence type="ECO:0000313" key="3">
    <source>
        <dbReference type="Proteomes" id="UP000218231"/>
    </source>
</evidence>
<reference evidence="2 3" key="1">
    <citation type="journal article" date="2017" name="Curr. Biol.">
        <title>Genome architecture and evolution of a unichromosomal asexual nematode.</title>
        <authorList>
            <person name="Fradin H."/>
            <person name="Zegar C."/>
            <person name="Gutwein M."/>
            <person name="Lucas J."/>
            <person name="Kovtun M."/>
            <person name="Corcoran D."/>
            <person name="Baugh L.R."/>
            <person name="Kiontke K."/>
            <person name="Gunsalus K."/>
            <person name="Fitch D.H."/>
            <person name="Piano F."/>
        </authorList>
    </citation>
    <scope>NUCLEOTIDE SEQUENCE [LARGE SCALE GENOMIC DNA]</scope>
    <source>
        <strain evidence="2">PF1309</strain>
    </source>
</reference>
<feature type="region of interest" description="Disordered" evidence="1">
    <location>
        <begin position="62"/>
        <end position="90"/>
    </location>
</feature>
<name>A0A2A2JUW5_9BILA</name>
<sequence>MKISKETEVRFEGAKLKSDLAKHHLSIDEDKMSRGANLRTKPKLRTAPLTIRIAKDALTEKLLAPSSPEKSKRKPPKYRRIKDLQKKRNE</sequence>
<accession>A0A2A2JUW5</accession>
<dbReference type="Proteomes" id="UP000218231">
    <property type="component" value="Unassembled WGS sequence"/>
</dbReference>
<evidence type="ECO:0000313" key="2">
    <source>
        <dbReference type="EMBL" id="PAV65458.1"/>
    </source>
</evidence>
<feature type="compositionally biased region" description="Basic and acidic residues" evidence="1">
    <location>
        <begin position="81"/>
        <end position="90"/>
    </location>
</feature>
<dbReference type="AlphaFoldDB" id="A0A2A2JUW5"/>
<keyword evidence="3" id="KW-1185">Reference proteome</keyword>
<protein>
    <submittedName>
        <fullName evidence="2">Uncharacterized protein</fullName>
    </submittedName>
</protein>
<feature type="compositionally biased region" description="Basic residues" evidence="1">
    <location>
        <begin position="71"/>
        <end position="80"/>
    </location>
</feature>
<dbReference type="EMBL" id="LIAE01010207">
    <property type="protein sequence ID" value="PAV65458.1"/>
    <property type="molecule type" value="Genomic_DNA"/>
</dbReference>
<proteinExistence type="predicted"/>
<evidence type="ECO:0000256" key="1">
    <source>
        <dbReference type="SAM" id="MobiDB-lite"/>
    </source>
</evidence>